<name>A0ACC6P4N8_9BURK</name>
<dbReference type="Proteomes" id="UP001364695">
    <property type="component" value="Unassembled WGS sequence"/>
</dbReference>
<accession>A0ACC6P4N8</accession>
<sequence length="174" mass="18972">MSLAAADTPFFPHVTVAALIEQEGRFLLVEERQKGRLVLNNPAGHLDPGESLVQACVREVLEETAHDFTPTALVGVYLSRYIGDDAPAIGSPTFVRFAFCGTLGAHHPDRVLDSPITQCLWLSPDEMRQQADRLRSPSVWQGVQDYLCGRRLPLEALHTHASVYGGAGTGLPRA</sequence>
<organism evidence="1 2">
    <name type="scientific">Amphibiibacter pelophylacis</name>
    <dbReference type="NCBI Taxonomy" id="1799477"/>
    <lineage>
        <taxon>Bacteria</taxon>
        <taxon>Pseudomonadati</taxon>
        <taxon>Pseudomonadota</taxon>
        <taxon>Betaproteobacteria</taxon>
        <taxon>Burkholderiales</taxon>
        <taxon>Sphaerotilaceae</taxon>
        <taxon>Amphibiibacter</taxon>
    </lineage>
</organism>
<keyword evidence="1" id="KW-0378">Hydrolase</keyword>
<reference evidence="1" key="1">
    <citation type="submission" date="2023-10" db="EMBL/GenBank/DDBJ databases">
        <title>Amphibacter perezi, gen. nov., sp. nov. a novel taxa of the family Comamonadaceae, class Betaproteobacteria isolated from the skin microbiota of Pelophylax perezi from different populations.</title>
        <authorList>
            <person name="Costa S."/>
            <person name="Proenca D.N."/>
            <person name="Lopes I."/>
            <person name="Morais P.V."/>
        </authorList>
    </citation>
    <scope>NUCLEOTIDE SEQUENCE</scope>
    <source>
        <strain evidence="1">SL12-8</strain>
    </source>
</reference>
<keyword evidence="2" id="KW-1185">Reference proteome</keyword>
<dbReference type="EMBL" id="JAWDIE010000020">
    <property type="protein sequence ID" value="MEJ7139137.1"/>
    <property type="molecule type" value="Genomic_DNA"/>
</dbReference>
<evidence type="ECO:0000313" key="2">
    <source>
        <dbReference type="Proteomes" id="UP001364695"/>
    </source>
</evidence>
<proteinExistence type="predicted"/>
<gene>
    <name evidence="1" type="ORF">RV045_11960</name>
</gene>
<evidence type="ECO:0000313" key="1">
    <source>
        <dbReference type="EMBL" id="MEJ7139137.1"/>
    </source>
</evidence>
<comment type="caution">
    <text evidence="1">The sequence shown here is derived from an EMBL/GenBank/DDBJ whole genome shotgun (WGS) entry which is preliminary data.</text>
</comment>
<protein>
    <submittedName>
        <fullName evidence="1">NUDIX hydrolase</fullName>
    </submittedName>
</protein>